<dbReference type="InterPro" id="IPR032466">
    <property type="entry name" value="Metal_Hydrolase"/>
</dbReference>
<evidence type="ECO:0000256" key="1">
    <source>
        <dbReference type="ARBA" id="ARBA00023239"/>
    </source>
</evidence>
<evidence type="ECO:0000259" key="2">
    <source>
        <dbReference type="Pfam" id="PF04909"/>
    </source>
</evidence>
<dbReference type="SUPFAM" id="SSF51556">
    <property type="entry name" value="Metallo-dependent hydrolases"/>
    <property type="match status" value="1"/>
</dbReference>
<dbReference type="Gene3D" id="3.20.20.140">
    <property type="entry name" value="Metal-dependent hydrolases"/>
    <property type="match status" value="1"/>
</dbReference>
<feature type="domain" description="Amidohydrolase-related" evidence="2">
    <location>
        <begin position="14"/>
        <end position="331"/>
    </location>
</feature>
<dbReference type="InterPro" id="IPR006680">
    <property type="entry name" value="Amidohydro-rel"/>
</dbReference>
<gene>
    <name evidence="3" type="ORF">GCM10009613_15470</name>
</gene>
<dbReference type="RefSeq" id="WP_344019874.1">
    <property type="nucleotide sequence ID" value="NZ_BAAAJK010000006.1"/>
</dbReference>
<protein>
    <submittedName>
        <fullName evidence="3">Amidohydrolase family protein</fullName>
    </submittedName>
</protein>
<evidence type="ECO:0000313" key="4">
    <source>
        <dbReference type="Proteomes" id="UP001501414"/>
    </source>
</evidence>
<proteinExistence type="predicted"/>
<evidence type="ECO:0000313" key="3">
    <source>
        <dbReference type="EMBL" id="GAA1384527.1"/>
    </source>
</evidence>
<reference evidence="3 4" key="1">
    <citation type="journal article" date="2019" name="Int. J. Syst. Evol. Microbiol.">
        <title>The Global Catalogue of Microorganisms (GCM) 10K type strain sequencing project: providing services to taxonomists for standard genome sequencing and annotation.</title>
        <authorList>
            <consortium name="The Broad Institute Genomics Platform"/>
            <consortium name="The Broad Institute Genome Sequencing Center for Infectious Disease"/>
            <person name="Wu L."/>
            <person name="Ma J."/>
        </authorList>
    </citation>
    <scope>NUCLEOTIDE SEQUENCE [LARGE SCALE GENOMIC DNA]</scope>
    <source>
        <strain evidence="3 4">JCM 11896</strain>
    </source>
</reference>
<keyword evidence="1" id="KW-0456">Lyase</keyword>
<name>A0ABN1XS53_9PSEU</name>
<comment type="caution">
    <text evidence="3">The sequence shown here is derived from an EMBL/GenBank/DDBJ whole genome shotgun (WGS) entry which is preliminary data.</text>
</comment>
<dbReference type="PANTHER" id="PTHR21240:SF28">
    <property type="entry name" value="ISO-OROTATE DECARBOXYLASE (EUROFUNG)"/>
    <property type="match status" value="1"/>
</dbReference>
<dbReference type="Proteomes" id="UP001501414">
    <property type="component" value="Unassembled WGS sequence"/>
</dbReference>
<dbReference type="InterPro" id="IPR032465">
    <property type="entry name" value="ACMSD"/>
</dbReference>
<keyword evidence="4" id="KW-1185">Reference proteome</keyword>
<sequence length="342" mass="36044">MTEQTGPTGRGALDVHAHAVPRTLLDRLAADGLADLTGLDEGVVRFDPRVSGVGPGAPIPIARAQWDPSGRPAEMARSGVERQLVSLPPFVTCAGADDEDLVRSVARCGNDGLVAVLAPWAGTMDPLGFVPLGTPWAVSEARRCIEELGCAGIAIGTRGLGRELDDPVHEPLWSYLADAGVFAFVHPNGVPDGARLHDFWLPQLVGFPMETAIAAARLVFGGVLERHDVALVLAHGGGCLPILRGRMDMGWQRKDVARTTPQPPGAYLDRLYYDSATFSPQALRRLVDDVGAGRVMVGTDYPFELAEHDPVGAVGAAGLSARQRAQVLHGTLSALLAARAGS</sequence>
<dbReference type="PANTHER" id="PTHR21240">
    <property type="entry name" value="2-AMINO-3-CARBOXYLMUCONATE-6-SEMIALDEHYDE DECARBOXYLASE"/>
    <property type="match status" value="1"/>
</dbReference>
<dbReference type="Pfam" id="PF04909">
    <property type="entry name" value="Amidohydro_2"/>
    <property type="match status" value="1"/>
</dbReference>
<dbReference type="EMBL" id="BAAAJK010000006">
    <property type="protein sequence ID" value="GAA1384527.1"/>
    <property type="molecule type" value="Genomic_DNA"/>
</dbReference>
<accession>A0ABN1XS53</accession>
<organism evidence="3 4">
    <name type="scientific">Pseudonocardia kongjuensis</name>
    <dbReference type="NCBI Taxonomy" id="102227"/>
    <lineage>
        <taxon>Bacteria</taxon>
        <taxon>Bacillati</taxon>
        <taxon>Actinomycetota</taxon>
        <taxon>Actinomycetes</taxon>
        <taxon>Pseudonocardiales</taxon>
        <taxon>Pseudonocardiaceae</taxon>
        <taxon>Pseudonocardia</taxon>
    </lineage>
</organism>